<evidence type="ECO:0000256" key="1">
    <source>
        <dbReference type="ARBA" id="ARBA00022729"/>
    </source>
</evidence>
<dbReference type="GO" id="GO:0015159">
    <property type="term" value="F:polysaccharide transmembrane transporter activity"/>
    <property type="evidence" value="ECO:0007669"/>
    <property type="project" value="InterPro"/>
</dbReference>
<comment type="caution">
    <text evidence="5">The sequence shown here is derived from an EMBL/GenBank/DDBJ whole genome shotgun (WGS) entry which is preliminary data.</text>
</comment>
<gene>
    <name evidence="5" type="ORF">LV82_02673</name>
</gene>
<evidence type="ECO:0000259" key="4">
    <source>
        <dbReference type="Pfam" id="PF10531"/>
    </source>
</evidence>
<dbReference type="InterPro" id="IPR019554">
    <property type="entry name" value="Soluble_ligand-bd"/>
</dbReference>
<dbReference type="Pfam" id="PF10531">
    <property type="entry name" value="SLBB"/>
    <property type="match status" value="1"/>
</dbReference>
<feature type="domain" description="Polysaccharide export protein N-terminal" evidence="3">
    <location>
        <begin position="19"/>
        <end position="94"/>
    </location>
</feature>
<keyword evidence="6" id="KW-1185">Reference proteome</keyword>
<dbReference type="InterPro" id="IPR003715">
    <property type="entry name" value="Poly_export_N"/>
</dbReference>
<organism evidence="5 6">
    <name type="scientific">Albidovulum inexpectatum</name>
    <dbReference type="NCBI Taxonomy" id="196587"/>
    <lineage>
        <taxon>Bacteria</taxon>
        <taxon>Pseudomonadati</taxon>
        <taxon>Pseudomonadota</taxon>
        <taxon>Alphaproteobacteria</taxon>
        <taxon>Rhodobacterales</taxon>
        <taxon>Paracoccaceae</taxon>
        <taxon>Albidovulum</taxon>
    </lineage>
</organism>
<dbReference type="Gene3D" id="3.10.560.10">
    <property type="entry name" value="Outer membrane lipoprotein wza domain like"/>
    <property type="match status" value="1"/>
</dbReference>
<proteinExistence type="predicted"/>
<evidence type="ECO:0000256" key="2">
    <source>
        <dbReference type="SAM" id="SignalP"/>
    </source>
</evidence>
<dbReference type="RefSeq" id="WP_104072457.1">
    <property type="nucleotide sequence ID" value="NZ_PRDS01000010.1"/>
</dbReference>
<dbReference type="Proteomes" id="UP000239736">
    <property type="component" value="Unassembled WGS sequence"/>
</dbReference>
<keyword evidence="1 2" id="KW-0732">Signal</keyword>
<protein>
    <submittedName>
        <fullName evidence="5">Polysaccharide export outer membrane protein</fullName>
    </submittedName>
</protein>
<dbReference type="Pfam" id="PF02563">
    <property type="entry name" value="Poly_export"/>
    <property type="match status" value="1"/>
</dbReference>
<dbReference type="EMBL" id="PRDS01000010">
    <property type="protein sequence ID" value="PPB79656.1"/>
    <property type="molecule type" value="Genomic_DNA"/>
</dbReference>
<dbReference type="AlphaFoldDB" id="A0A2S5JDT1"/>
<dbReference type="PANTHER" id="PTHR33619:SF3">
    <property type="entry name" value="POLYSACCHARIDE EXPORT PROTEIN GFCE-RELATED"/>
    <property type="match status" value="1"/>
</dbReference>
<name>A0A2S5JDT1_9RHOB</name>
<evidence type="ECO:0000313" key="6">
    <source>
        <dbReference type="Proteomes" id="UP000239736"/>
    </source>
</evidence>
<dbReference type="InterPro" id="IPR049712">
    <property type="entry name" value="Poly_export"/>
</dbReference>
<accession>A0A2S5JDT1</accession>
<feature type="domain" description="Soluble ligand binding" evidence="4">
    <location>
        <begin position="124"/>
        <end position="173"/>
    </location>
</feature>
<reference evidence="5 6" key="1">
    <citation type="submission" date="2018-01" db="EMBL/GenBank/DDBJ databases">
        <title>Genomic Encyclopedia of Archaeal and Bacterial Type Strains, Phase II (KMG-II): from individual species to whole genera.</title>
        <authorList>
            <person name="Goeker M."/>
        </authorList>
    </citation>
    <scope>NUCLEOTIDE SEQUENCE [LARGE SCALE GENOMIC DNA]</scope>
    <source>
        <strain evidence="5 6">DSM 12048</strain>
    </source>
</reference>
<evidence type="ECO:0000259" key="3">
    <source>
        <dbReference type="Pfam" id="PF02563"/>
    </source>
</evidence>
<feature type="chain" id="PRO_5015577487" evidence="2">
    <location>
        <begin position="21"/>
        <end position="211"/>
    </location>
</feature>
<sequence>MIRALLGLIAAVFIATTAAAQGGYRVQSGDVLQLEVLEDPSLNRSLLVLPDGTVSLPLVGSVRASGKTIDSLRKSIASALAPNFASEPTVFLTVGQLNPVTTAVNNAAAQAVASKVRPYGTVAVYVVGEVNTPGRLDVERGTTLLQFLAESGGLTRFAATKRIQLRRADTKTGTETVYQFNYKAVQNGAKAPVIVLREGDVIVVPERRLFE</sequence>
<evidence type="ECO:0000313" key="5">
    <source>
        <dbReference type="EMBL" id="PPB79656.1"/>
    </source>
</evidence>
<feature type="signal peptide" evidence="2">
    <location>
        <begin position="1"/>
        <end position="20"/>
    </location>
</feature>
<dbReference type="PANTHER" id="PTHR33619">
    <property type="entry name" value="POLYSACCHARIDE EXPORT PROTEIN GFCE-RELATED"/>
    <property type="match status" value="1"/>
</dbReference>
<dbReference type="Gene3D" id="3.30.1950.10">
    <property type="entry name" value="wza like domain"/>
    <property type="match status" value="1"/>
</dbReference>
<dbReference type="OrthoDB" id="197007at2"/>